<dbReference type="InterPro" id="IPR011990">
    <property type="entry name" value="TPR-like_helical_dom_sf"/>
</dbReference>
<dbReference type="PROSITE" id="PS00018">
    <property type="entry name" value="EF_HAND_1"/>
    <property type="match status" value="1"/>
</dbReference>
<dbReference type="Pfam" id="PF13499">
    <property type="entry name" value="EF-hand_7"/>
    <property type="match status" value="1"/>
</dbReference>
<dbReference type="InterPro" id="IPR018247">
    <property type="entry name" value="EF_Hand_1_Ca_BS"/>
</dbReference>
<keyword evidence="5" id="KW-1185">Reference proteome</keyword>
<dbReference type="SUPFAM" id="SSF47473">
    <property type="entry name" value="EF-hand"/>
    <property type="match status" value="1"/>
</dbReference>
<evidence type="ECO:0000313" key="5">
    <source>
        <dbReference type="Proteomes" id="UP000235786"/>
    </source>
</evidence>
<dbReference type="Proteomes" id="UP000235786">
    <property type="component" value="Unassembled WGS sequence"/>
</dbReference>
<dbReference type="Pfam" id="PF06041">
    <property type="entry name" value="DUF924"/>
    <property type="match status" value="1"/>
</dbReference>
<gene>
    <name evidence="4" type="ORF">L207DRAFT_604242</name>
</gene>
<dbReference type="Gene3D" id="1.10.238.10">
    <property type="entry name" value="EF-hand"/>
    <property type="match status" value="2"/>
</dbReference>
<sequence>MAETIQNELIQYMFLRDNNGNLDVMGCLGLWFGKSNDTDIEIKTLFGHHVAAVLTGAYDDWKKTPRGCLALMILVDQFPRNIYRHTVQSFAGGKIARTIVDEAHDWLHDLKPEECIFVPCLIMTHQENVVDQEWGLRFYNKLEHLLPTELHIFRVILEEHARIIRISFASQREKRGQEEPAAWLSKHEVAECHETFRAFDKDGNGSFDKTELATVLSSTGRMYTEDQIQTAMDRISGREGSTSITFEQFSALLRSNMNTSLEVRARRLFERFDADSSGGISLKELKLCIRGMDDLVTGAEIEEMLKVCDSDHNGELSFEEFSAILPRFEVV</sequence>
<dbReference type="InterPro" id="IPR002048">
    <property type="entry name" value="EF_hand_dom"/>
</dbReference>
<dbReference type="PANTHER" id="PTHR23050">
    <property type="entry name" value="CALCIUM BINDING PROTEIN"/>
    <property type="match status" value="1"/>
</dbReference>
<dbReference type="OrthoDB" id="343296at2759"/>
<feature type="domain" description="EF-hand" evidence="3">
    <location>
        <begin position="296"/>
        <end position="331"/>
    </location>
</feature>
<name>A0A2J6R912_HYAVF</name>
<dbReference type="PROSITE" id="PS50222">
    <property type="entry name" value="EF_HAND_2"/>
    <property type="match status" value="3"/>
</dbReference>
<feature type="domain" description="EF-hand" evidence="3">
    <location>
        <begin position="260"/>
        <end position="295"/>
    </location>
</feature>
<dbReference type="CDD" id="cd00051">
    <property type="entry name" value="EFh"/>
    <property type="match status" value="1"/>
</dbReference>
<dbReference type="FunFam" id="1.10.238.10:FF:000001">
    <property type="entry name" value="Calmodulin 1"/>
    <property type="match status" value="1"/>
</dbReference>
<proteinExistence type="predicted"/>
<dbReference type="InterPro" id="IPR011992">
    <property type="entry name" value="EF-hand-dom_pair"/>
</dbReference>
<dbReference type="EMBL" id="KZ613953">
    <property type="protein sequence ID" value="PMD35008.1"/>
    <property type="molecule type" value="Genomic_DNA"/>
</dbReference>
<organism evidence="4 5">
    <name type="scientific">Hyaloscypha variabilis (strain UAMH 11265 / GT02V1 / F)</name>
    <name type="common">Meliniomyces variabilis</name>
    <dbReference type="NCBI Taxonomy" id="1149755"/>
    <lineage>
        <taxon>Eukaryota</taxon>
        <taxon>Fungi</taxon>
        <taxon>Dikarya</taxon>
        <taxon>Ascomycota</taxon>
        <taxon>Pezizomycotina</taxon>
        <taxon>Leotiomycetes</taxon>
        <taxon>Helotiales</taxon>
        <taxon>Hyaloscyphaceae</taxon>
        <taxon>Hyaloscypha</taxon>
        <taxon>Hyaloscypha variabilis</taxon>
    </lineage>
</organism>
<dbReference type="Gene3D" id="1.20.58.320">
    <property type="entry name" value="TPR-like"/>
    <property type="match status" value="1"/>
</dbReference>
<evidence type="ECO:0000256" key="2">
    <source>
        <dbReference type="ARBA" id="ARBA00022837"/>
    </source>
</evidence>
<dbReference type="Pfam" id="PF13202">
    <property type="entry name" value="EF-hand_5"/>
    <property type="match status" value="1"/>
</dbReference>
<evidence type="ECO:0000313" key="4">
    <source>
        <dbReference type="EMBL" id="PMD35008.1"/>
    </source>
</evidence>
<dbReference type="InterPro" id="IPR010323">
    <property type="entry name" value="DUF924"/>
</dbReference>
<dbReference type="InterPro" id="IPR050145">
    <property type="entry name" value="Centrin_CML-like"/>
</dbReference>
<keyword evidence="1" id="KW-0677">Repeat</keyword>
<reference evidence="4 5" key="1">
    <citation type="submission" date="2016-04" db="EMBL/GenBank/DDBJ databases">
        <title>A degradative enzymes factory behind the ericoid mycorrhizal symbiosis.</title>
        <authorList>
            <consortium name="DOE Joint Genome Institute"/>
            <person name="Martino E."/>
            <person name="Morin E."/>
            <person name="Grelet G."/>
            <person name="Kuo A."/>
            <person name="Kohler A."/>
            <person name="Daghino S."/>
            <person name="Barry K."/>
            <person name="Choi C."/>
            <person name="Cichocki N."/>
            <person name="Clum A."/>
            <person name="Copeland A."/>
            <person name="Hainaut M."/>
            <person name="Haridas S."/>
            <person name="Labutti K."/>
            <person name="Lindquist E."/>
            <person name="Lipzen A."/>
            <person name="Khouja H.-R."/>
            <person name="Murat C."/>
            <person name="Ohm R."/>
            <person name="Olson A."/>
            <person name="Spatafora J."/>
            <person name="Veneault-Fourrey C."/>
            <person name="Henrissat B."/>
            <person name="Grigoriev I."/>
            <person name="Martin F."/>
            <person name="Perotto S."/>
        </authorList>
    </citation>
    <scope>NUCLEOTIDE SEQUENCE [LARGE SCALE GENOMIC DNA]</scope>
    <source>
        <strain evidence="4 5">F</strain>
    </source>
</reference>
<dbReference type="GO" id="GO:0005509">
    <property type="term" value="F:calcium ion binding"/>
    <property type="evidence" value="ECO:0007669"/>
    <property type="project" value="InterPro"/>
</dbReference>
<evidence type="ECO:0000256" key="1">
    <source>
        <dbReference type="ARBA" id="ARBA00022737"/>
    </source>
</evidence>
<dbReference type="SUPFAM" id="SSF48452">
    <property type="entry name" value="TPR-like"/>
    <property type="match status" value="1"/>
</dbReference>
<protein>
    <submittedName>
        <fullName evidence="4">EF-hand</fullName>
    </submittedName>
</protein>
<dbReference type="AlphaFoldDB" id="A0A2J6R912"/>
<evidence type="ECO:0000259" key="3">
    <source>
        <dbReference type="PROSITE" id="PS50222"/>
    </source>
</evidence>
<dbReference type="STRING" id="1149755.A0A2J6R912"/>
<feature type="domain" description="EF-hand" evidence="3">
    <location>
        <begin position="187"/>
        <end position="222"/>
    </location>
</feature>
<accession>A0A2J6R912</accession>
<keyword evidence="2" id="KW-0106">Calcium</keyword>
<dbReference type="SMART" id="SM00054">
    <property type="entry name" value="EFh"/>
    <property type="match status" value="3"/>
</dbReference>